<dbReference type="InterPro" id="IPR022689">
    <property type="entry name" value="Iron_dep_repressor"/>
</dbReference>
<sequence>MLSDAMEDYLKAIYRLQAEGGVPVATSAIADEVEKTAPTVTSMVQKLADRGLVEREKYKGVELTPEGETVALEVLRHHRLLEAYLTEHLDYSWTNVHDEADALEHHISEEFERRLAEALGDPEVDPHGDPIPCADLKPLEHDDTTPLSDHGAGERVVVSRVRDRDEEELAYLDEAGVRPGTDLEIVDVAPFGMVTVRIGDSEQSLPESVARTIRVRAVGAEDSDPEPAEVGDA</sequence>
<dbReference type="InterPro" id="IPR007167">
    <property type="entry name" value="Fe-transptr_FeoA-like"/>
</dbReference>
<dbReference type="SUPFAM" id="SSF47979">
    <property type="entry name" value="Iron-dependent repressor protein, dimerization domain"/>
    <property type="match status" value="1"/>
</dbReference>
<dbReference type="Pfam" id="PF01325">
    <property type="entry name" value="Fe_dep_repress"/>
    <property type="match status" value="1"/>
</dbReference>
<dbReference type="PANTHER" id="PTHR33238">
    <property type="entry name" value="IRON (METAL) DEPENDENT REPRESSOR, DTXR FAMILY"/>
    <property type="match status" value="1"/>
</dbReference>
<keyword evidence="10" id="KW-1185">Reference proteome</keyword>
<evidence type="ECO:0000256" key="2">
    <source>
        <dbReference type="ARBA" id="ARBA00007871"/>
    </source>
</evidence>
<accession>A0A1H3WHW2</accession>
<dbReference type="PANTHER" id="PTHR33238:SF7">
    <property type="entry name" value="IRON-DEPENDENT TRANSCRIPTIONAL REGULATOR"/>
    <property type="match status" value="1"/>
</dbReference>
<gene>
    <name evidence="9" type="ORF">SAMN04488065_0883</name>
</gene>
<dbReference type="InterPro" id="IPR038157">
    <property type="entry name" value="FeoA_core_dom"/>
</dbReference>
<dbReference type="Pfam" id="PF04023">
    <property type="entry name" value="FeoA"/>
    <property type="match status" value="1"/>
</dbReference>
<feature type="domain" description="HTH dtxR-type" evidence="8">
    <location>
        <begin position="2"/>
        <end position="64"/>
    </location>
</feature>
<dbReference type="STRING" id="555874.SAMN04488065_0883"/>
<dbReference type="InterPro" id="IPR050536">
    <property type="entry name" value="DtxR_MntR_Metal-Reg"/>
</dbReference>
<evidence type="ECO:0000313" key="10">
    <source>
        <dbReference type="Proteomes" id="UP000236755"/>
    </source>
</evidence>
<dbReference type="GO" id="GO:0046983">
    <property type="term" value="F:protein dimerization activity"/>
    <property type="evidence" value="ECO:0007669"/>
    <property type="project" value="InterPro"/>
</dbReference>
<dbReference type="Gene3D" id="2.30.30.90">
    <property type="match status" value="1"/>
</dbReference>
<dbReference type="PROSITE" id="PS50944">
    <property type="entry name" value="HTH_DTXR"/>
    <property type="match status" value="1"/>
</dbReference>
<dbReference type="InterPro" id="IPR036388">
    <property type="entry name" value="WH-like_DNA-bd_sf"/>
</dbReference>
<dbReference type="SUPFAM" id="SSF46785">
    <property type="entry name" value="Winged helix' DNA-binding domain"/>
    <property type="match status" value="1"/>
</dbReference>
<dbReference type="SMART" id="SM00529">
    <property type="entry name" value="HTH_DTXR"/>
    <property type="match status" value="1"/>
</dbReference>
<dbReference type="Gene3D" id="1.10.60.10">
    <property type="entry name" value="Iron dependent repressor, metal binding and dimerisation domain"/>
    <property type="match status" value="1"/>
</dbReference>
<dbReference type="Pfam" id="PF02742">
    <property type="entry name" value="Fe_dep_repr_C"/>
    <property type="match status" value="1"/>
</dbReference>
<dbReference type="SUPFAM" id="SSF50037">
    <property type="entry name" value="C-terminal domain of transcriptional repressors"/>
    <property type="match status" value="1"/>
</dbReference>
<dbReference type="GO" id="GO:0046914">
    <property type="term" value="F:transition metal ion binding"/>
    <property type="evidence" value="ECO:0007669"/>
    <property type="project" value="InterPro"/>
</dbReference>
<dbReference type="RefSeq" id="WP_092631990.1">
    <property type="nucleotide sequence ID" value="NZ_FNQT01000001.1"/>
</dbReference>
<evidence type="ECO:0000256" key="1">
    <source>
        <dbReference type="ARBA" id="ARBA00004496"/>
    </source>
</evidence>
<keyword evidence="5" id="KW-0805">Transcription regulation</keyword>
<evidence type="ECO:0000256" key="4">
    <source>
        <dbReference type="ARBA" id="ARBA00023004"/>
    </source>
</evidence>
<name>A0A1H3WHW2_9EURY</name>
<dbReference type="InterPro" id="IPR022687">
    <property type="entry name" value="HTH_DTXR"/>
</dbReference>
<evidence type="ECO:0000313" key="9">
    <source>
        <dbReference type="EMBL" id="SDZ86747.1"/>
    </source>
</evidence>
<comment type="subunit">
    <text evidence="3">Homodimer.</text>
</comment>
<dbReference type="Gene3D" id="1.10.10.10">
    <property type="entry name" value="Winged helix-like DNA-binding domain superfamily/Winged helix DNA-binding domain"/>
    <property type="match status" value="1"/>
</dbReference>
<dbReference type="SMART" id="SM00899">
    <property type="entry name" value="FeoA"/>
    <property type="match status" value="1"/>
</dbReference>
<comment type="similarity">
    <text evidence="2">Belongs to the DtxR/MntR family.</text>
</comment>
<comment type="subcellular location">
    <subcellularLocation>
        <location evidence="1">Cytoplasm</location>
    </subcellularLocation>
</comment>
<dbReference type="FunFam" id="1.10.60.10:FF:000004">
    <property type="entry name" value="DtxR family transcriptional regulator"/>
    <property type="match status" value="1"/>
</dbReference>
<dbReference type="GO" id="GO:0003677">
    <property type="term" value="F:DNA binding"/>
    <property type="evidence" value="ECO:0007669"/>
    <property type="project" value="UniProtKB-KW"/>
</dbReference>
<dbReference type="InterPro" id="IPR001367">
    <property type="entry name" value="Fe_dep_repressor"/>
</dbReference>
<dbReference type="GO" id="GO:0005737">
    <property type="term" value="C:cytoplasm"/>
    <property type="evidence" value="ECO:0007669"/>
    <property type="project" value="UniProtKB-SubCell"/>
</dbReference>
<evidence type="ECO:0000256" key="5">
    <source>
        <dbReference type="ARBA" id="ARBA00023015"/>
    </source>
</evidence>
<keyword evidence="4" id="KW-0408">Iron</keyword>
<proteinExistence type="inferred from homology"/>
<dbReference type="Proteomes" id="UP000236755">
    <property type="component" value="Unassembled WGS sequence"/>
</dbReference>
<dbReference type="InterPro" id="IPR036421">
    <property type="entry name" value="Fe_dep_repressor_sf"/>
</dbReference>
<evidence type="ECO:0000256" key="7">
    <source>
        <dbReference type="ARBA" id="ARBA00023163"/>
    </source>
</evidence>
<dbReference type="AlphaFoldDB" id="A0A1H3WHW2"/>
<dbReference type="OrthoDB" id="24735at2157"/>
<organism evidence="9 10">
    <name type="scientific">Haloplanus vescus</name>
    <dbReference type="NCBI Taxonomy" id="555874"/>
    <lineage>
        <taxon>Archaea</taxon>
        <taxon>Methanobacteriati</taxon>
        <taxon>Methanobacteriota</taxon>
        <taxon>Stenosarchaea group</taxon>
        <taxon>Halobacteria</taxon>
        <taxon>Halobacteriales</taxon>
        <taxon>Haloferacaceae</taxon>
        <taxon>Haloplanus</taxon>
    </lineage>
</organism>
<keyword evidence="6" id="KW-0238">DNA-binding</keyword>
<keyword evidence="7" id="KW-0804">Transcription</keyword>
<evidence type="ECO:0000259" key="8">
    <source>
        <dbReference type="PROSITE" id="PS50944"/>
    </source>
</evidence>
<dbReference type="GO" id="GO:0003700">
    <property type="term" value="F:DNA-binding transcription factor activity"/>
    <property type="evidence" value="ECO:0007669"/>
    <property type="project" value="InterPro"/>
</dbReference>
<reference evidence="9 10" key="1">
    <citation type="submission" date="2016-10" db="EMBL/GenBank/DDBJ databases">
        <authorList>
            <person name="de Groot N.N."/>
        </authorList>
    </citation>
    <scope>NUCLEOTIDE SEQUENCE [LARGE SCALE GENOMIC DNA]</scope>
    <source>
        <strain evidence="9 10">CGMCC 1.8712</strain>
    </source>
</reference>
<evidence type="ECO:0000256" key="3">
    <source>
        <dbReference type="ARBA" id="ARBA00011738"/>
    </source>
</evidence>
<dbReference type="InterPro" id="IPR008988">
    <property type="entry name" value="Transcriptional_repressor_C"/>
</dbReference>
<protein>
    <submittedName>
        <fullName evidence="9">Iron (Metal) dependent repressor, DtxR family</fullName>
    </submittedName>
</protein>
<dbReference type="EMBL" id="FNQT01000001">
    <property type="protein sequence ID" value="SDZ86747.1"/>
    <property type="molecule type" value="Genomic_DNA"/>
</dbReference>
<evidence type="ECO:0000256" key="6">
    <source>
        <dbReference type="ARBA" id="ARBA00023125"/>
    </source>
</evidence>
<dbReference type="InterPro" id="IPR036390">
    <property type="entry name" value="WH_DNA-bd_sf"/>
</dbReference>